<feature type="compositionally biased region" description="Low complexity" evidence="1">
    <location>
        <begin position="149"/>
        <end position="180"/>
    </location>
</feature>
<dbReference type="PANTHER" id="PTHR31607">
    <property type="entry name" value="DUF1216 DOMAIN-CONTAINING PROTEIN-RELATED"/>
    <property type="match status" value="1"/>
</dbReference>
<dbReference type="Proteomes" id="UP000032141">
    <property type="component" value="Chromosome C2"/>
</dbReference>
<dbReference type="OMA" id="AYAKVCF"/>
<evidence type="ECO:0000256" key="1">
    <source>
        <dbReference type="SAM" id="MobiDB-lite"/>
    </source>
</evidence>
<feature type="region of interest" description="Disordered" evidence="1">
    <location>
        <begin position="132"/>
        <end position="180"/>
    </location>
</feature>
<sequence>MLHVSCSICDDTYGSCFSSPKDQTISTSDLRSKDSERYRAYTVKSSDDLFVSDLEKECPKTNKFRAFFDKLRAYAKVCFPNSMWGIRLWVAARKKEESKESMKLTAKQKKEIKEGILKWETVIARITNTMVQGTPTNSSFSSGASFKDTTGSGSPTGSPTSSPSGSAGPTGSSVSGRTGG</sequence>
<reference evidence="3" key="2">
    <citation type="submission" date="2015-03" db="UniProtKB">
        <authorList>
            <consortium name="EnsemblPlants"/>
        </authorList>
    </citation>
    <scope>IDENTIFICATION</scope>
</reference>
<feature type="domain" description="DUF1216" evidence="2">
    <location>
        <begin position="90"/>
        <end position="144"/>
    </location>
</feature>
<protein>
    <recommendedName>
        <fullName evidence="2">DUF1216 domain-containing protein</fullName>
    </recommendedName>
</protein>
<dbReference type="Pfam" id="PF06746">
    <property type="entry name" value="DUF1216"/>
    <property type="match status" value="1"/>
</dbReference>
<dbReference type="eggNOG" id="ENOG502QQXP">
    <property type="taxonomic scope" value="Eukaryota"/>
</dbReference>
<name>A0A0D3AWK6_BRAOL</name>
<dbReference type="AlphaFoldDB" id="A0A0D3AWK6"/>
<dbReference type="PANTHER" id="PTHR31607:SF34">
    <property type="entry name" value="OF RNA POLYMERASE II TRANSCRIPTION SUBUNIT-LIKE PROTEIN, PUTATIVE (DUF1216)-RELATED"/>
    <property type="match status" value="1"/>
</dbReference>
<reference evidence="3 4" key="1">
    <citation type="journal article" date="2014" name="Genome Biol.">
        <title>Transcriptome and methylome profiling reveals relics of genome dominance in the mesopolyploid Brassica oleracea.</title>
        <authorList>
            <person name="Parkin I.A."/>
            <person name="Koh C."/>
            <person name="Tang H."/>
            <person name="Robinson S.J."/>
            <person name="Kagale S."/>
            <person name="Clarke W.E."/>
            <person name="Town C.D."/>
            <person name="Nixon J."/>
            <person name="Krishnakumar V."/>
            <person name="Bidwell S.L."/>
            <person name="Denoeud F."/>
            <person name="Belcram H."/>
            <person name="Links M.G."/>
            <person name="Just J."/>
            <person name="Clarke C."/>
            <person name="Bender T."/>
            <person name="Huebert T."/>
            <person name="Mason A.S."/>
            <person name="Pires J.C."/>
            <person name="Barker G."/>
            <person name="Moore J."/>
            <person name="Walley P.G."/>
            <person name="Manoli S."/>
            <person name="Batley J."/>
            <person name="Edwards D."/>
            <person name="Nelson M.N."/>
            <person name="Wang X."/>
            <person name="Paterson A.H."/>
            <person name="King G."/>
            <person name="Bancroft I."/>
            <person name="Chalhoub B."/>
            <person name="Sharpe A.G."/>
        </authorList>
    </citation>
    <scope>NUCLEOTIDE SEQUENCE</scope>
    <source>
        <strain evidence="3 4">cv. TO1000</strain>
    </source>
</reference>
<proteinExistence type="predicted"/>
<organism evidence="3 4">
    <name type="scientific">Brassica oleracea var. oleracea</name>
    <dbReference type="NCBI Taxonomy" id="109376"/>
    <lineage>
        <taxon>Eukaryota</taxon>
        <taxon>Viridiplantae</taxon>
        <taxon>Streptophyta</taxon>
        <taxon>Embryophyta</taxon>
        <taxon>Tracheophyta</taxon>
        <taxon>Spermatophyta</taxon>
        <taxon>Magnoliopsida</taxon>
        <taxon>eudicotyledons</taxon>
        <taxon>Gunneridae</taxon>
        <taxon>Pentapetalae</taxon>
        <taxon>rosids</taxon>
        <taxon>malvids</taxon>
        <taxon>Brassicales</taxon>
        <taxon>Brassicaceae</taxon>
        <taxon>Brassiceae</taxon>
        <taxon>Brassica</taxon>
    </lineage>
</organism>
<evidence type="ECO:0000313" key="3">
    <source>
        <dbReference type="EnsemblPlants" id="Bo2g147970.1"/>
    </source>
</evidence>
<accession>A0A0D3AWK6</accession>
<dbReference type="HOGENOM" id="CLU_1498315_0_0_1"/>
<keyword evidence="4" id="KW-1185">Reference proteome</keyword>
<evidence type="ECO:0000259" key="2">
    <source>
        <dbReference type="Pfam" id="PF06746"/>
    </source>
</evidence>
<dbReference type="EnsemblPlants" id="Bo2g147970.1">
    <property type="protein sequence ID" value="Bo2g147970.1"/>
    <property type="gene ID" value="Bo2g147970"/>
</dbReference>
<evidence type="ECO:0000313" key="4">
    <source>
        <dbReference type="Proteomes" id="UP000032141"/>
    </source>
</evidence>
<dbReference type="Gramene" id="Bo2g147970.1">
    <property type="protein sequence ID" value="Bo2g147970.1"/>
    <property type="gene ID" value="Bo2g147970"/>
</dbReference>
<dbReference type="InterPro" id="IPR009605">
    <property type="entry name" value="DUF1216"/>
</dbReference>
<feature type="compositionally biased region" description="Polar residues" evidence="1">
    <location>
        <begin position="132"/>
        <end position="148"/>
    </location>
</feature>